<reference evidence="3" key="1">
    <citation type="submission" date="2025-08" db="UniProtKB">
        <authorList>
            <consortium name="RefSeq"/>
        </authorList>
    </citation>
    <scope>IDENTIFICATION</scope>
    <source>
        <tissue evidence="3">Blood</tissue>
    </source>
</reference>
<dbReference type="KEGG" id="dle:111175964"/>
<sequence length="406" mass="43352">MKCLYPPRLNSDPGRGTKMSSSPQVHTNPRKVAHKSSFYKRLTINLEASGLGGGAAVGETCDQQGPGRGQGGELSAVSCWPLSCPPVDRECLGPNQTLGRILGCLSRDRSSLESAPSSTPSGCLCPTQGGHSRPGVLDEAVPVGRPSTGPCGTLLPLSPHEVPVHFRSCQVSVFSFWGRGAPGRPQPGSRPRTAAHSRARPTVGLQHTDDRSPTFQPASCTTPRGPALVRVLGLGLLGPSRPLQPSAPELQLPLGAHSKSHTNLHPNPSPARWRQKPRIRPRPALLTESGQHWAEKCGLTGQTGKPRPERTWPGDRPRGGAQRFPSPRAARCALPPPAPRPRSAHVWGREEELWTLPGNPSLWAGTPWTGRTGHPHQEIGEAEWCGLKQSEGLPGRGGLRWAGRGC</sequence>
<dbReference type="AlphaFoldDB" id="A0A2Y9NJL4"/>
<feature type="region of interest" description="Disordered" evidence="1">
    <location>
        <begin position="297"/>
        <end position="328"/>
    </location>
</feature>
<gene>
    <name evidence="3" type="primary">LOC111175964</name>
</gene>
<dbReference type="GeneID" id="111175964"/>
<dbReference type="Proteomes" id="UP000248483">
    <property type="component" value="Unplaced"/>
</dbReference>
<feature type="region of interest" description="Disordered" evidence="1">
    <location>
        <begin position="180"/>
        <end position="222"/>
    </location>
</feature>
<dbReference type="RefSeq" id="XP_022431587.1">
    <property type="nucleotide sequence ID" value="XM_022575879.2"/>
</dbReference>
<feature type="compositionally biased region" description="Basic and acidic residues" evidence="1">
    <location>
        <begin position="306"/>
        <end position="318"/>
    </location>
</feature>
<evidence type="ECO:0000313" key="2">
    <source>
        <dbReference type="Proteomes" id="UP000248483"/>
    </source>
</evidence>
<dbReference type="InParanoid" id="A0A2Y9NJL4"/>
<protein>
    <submittedName>
        <fullName evidence="3">Keratinocyte proline-rich protein-like</fullName>
    </submittedName>
</protein>
<organism evidence="2 3">
    <name type="scientific">Delphinapterus leucas</name>
    <name type="common">Beluga whale</name>
    <dbReference type="NCBI Taxonomy" id="9749"/>
    <lineage>
        <taxon>Eukaryota</taxon>
        <taxon>Metazoa</taxon>
        <taxon>Chordata</taxon>
        <taxon>Craniata</taxon>
        <taxon>Vertebrata</taxon>
        <taxon>Euteleostomi</taxon>
        <taxon>Mammalia</taxon>
        <taxon>Eutheria</taxon>
        <taxon>Laurasiatheria</taxon>
        <taxon>Artiodactyla</taxon>
        <taxon>Whippomorpha</taxon>
        <taxon>Cetacea</taxon>
        <taxon>Odontoceti</taxon>
        <taxon>Monodontidae</taxon>
        <taxon>Delphinapterus</taxon>
    </lineage>
</organism>
<evidence type="ECO:0000313" key="3">
    <source>
        <dbReference type="RefSeq" id="XP_022431587.1"/>
    </source>
</evidence>
<proteinExistence type="predicted"/>
<feature type="compositionally biased region" description="Polar residues" evidence="1">
    <location>
        <begin position="213"/>
        <end position="222"/>
    </location>
</feature>
<keyword evidence="2" id="KW-1185">Reference proteome</keyword>
<name>A0A2Y9NJL4_DELLE</name>
<accession>A0A2Y9NJL4</accession>
<feature type="region of interest" description="Disordered" evidence="1">
    <location>
        <begin position="1"/>
        <end position="33"/>
    </location>
</feature>
<feature type="compositionally biased region" description="Polar residues" evidence="1">
    <location>
        <begin position="18"/>
        <end position="27"/>
    </location>
</feature>
<evidence type="ECO:0000256" key="1">
    <source>
        <dbReference type="SAM" id="MobiDB-lite"/>
    </source>
</evidence>